<feature type="compositionally biased region" description="Polar residues" evidence="8">
    <location>
        <begin position="969"/>
        <end position="983"/>
    </location>
</feature>
<feature type="non-terminal residue" evidence="11">
    <location>
        <position position="1380"/>
    </location>
</feature>
<dbReference type="Gene3D" id="3.90.70.10">
    <property type="entry name" value="Cysteine proteinases"/>
    <property type="match status" value="2"/>
</dbReference>
<feature type="compositionally biased region" description="Acidic residues" evidence="8">
    <location>
        <begin position="1043"/>
        <end position="1054"/>
    </location>
</feature>
<evidence type="ECO:0000259" key="10">
    <source>
        <dbReference type="PROSITE" id="PS51283"/>
    </source>
</evidence>
<dbReference type="InterPro" id="IPR006615">
    <property type="entry name" value="Pept_C19_DUSP"/>
</dbReference>
<comment type="caution">
    <text evidence="11">The sequence shown here is derived from an EMBL/GenBank/DDBJ whole genome shotgun (WGS) entry which is preliminary data.</text>
</comment>
<reference evidence="11" key="2">
    <citation type="submission" date="2023-01" db="EMBL/GenBank/DDBJ databases">
        <authorList>
            <person name="Petersen C."/>
        </authorList>
    </citation>
    <scope>NUCLEOTIDE SEQUENCE</scope>
    <source>
        <strain evidence="11">IBT 17514</strain>
    </source>
</reference>
<evidence type="ECO:0000256" key="7">
    <source>
        <dbReference type="ARBA" id="ARBA00022807"/>
    </source>
</evidence>
<dbReference type="InterPro" id="IPR028889">
    <property type="entry name" value="USP"/>
</dbReference>
<dbReference type="GO" id="GO:0006508">
    <property type="term" value="P:proteolysis"/>
    <property type="evidence" value="ECO:0007669"/>
    <property type="project" value="UniProtKB-KW"/>
</dbReference>
<feature type="compositionally biased region" description="Basic and acidic residues" evidence="8">
    <location>
        <begin position="986"/>
        <end position="996"/>
    </location>
</feature>
<feature type="domain" description="USP" evidence="9">
    <location>
        <begin position="509"/>
        <end position="1236"/>
    </location>
</feature>
<comment type="similarity">
    <text evidence="2">Belongs to the peptidase C19 family.</text>
</comment>
<dbReference type="EC" id="3.4.19.12" evidence="3"/>
<feature type="region of interest" description="Disordered" evidence="8">
    <location>
        <begin position="1"/>
        <end position="158"/>
    </location>
</feature>
<evidence type="ECO:0000256" key="5">
    <source>
        <dbReference type="ARBA" id="ARBA00022786"/>
    </source>
</evidence>
<evidence type="ECO:0000256" key="1">
    <source>
        <dbReference type="ARBA" id="ARBA00000707"/>
    </source>
</evidence>
<dbReference type="CDD" id="cd02674">
    <property type="entry name" value="Peptidase_C19R"/>
    <property type="match status" value="1"/>
</dbReference>
<dbReference type="PROSITE" id="PS00973">
    <property type="entry name" value="USP_2"/>
    <property type="match status" value="1"/>
</dbReference>
<dbReference type="SUPFAM" id="SSF54001">
    <property type="entry name" value="Cysteine proteinases"/>
    <property type="match status" value="1"/>
</dbReference>
<proteinExistence type="inferred from homology"/>
<dbReference type="InterPro" id="IPR050185">
    <property type="entry name" value="Ub_carboxyl-term_hydrolase"/>
</dbReference>
<feature type="compositionally biased region" description="Acidic residues" evidence="8">
    <location>
        <begin position="1264"/>
        <end position="1290"/>
    </location>
</feature>
<evidence type="ECO:0000256" key="3">
    <source>
        <dbReference type="ARBA" id="ARBA00012759"/>
    </source>
</evidence>
<dbReference type="PROSITE" id="PS50235">
    <property type="entry name" value="USP_3"/>
    <property type="match status" value="1"/>
</dbReference>
<feature type="region of interest" description="Disordered" evidence="8">
    <location>
        <begin position="1254"/>
        <end position="1368"/>
    </location>
</feature>
<organism evidence="11 12">
    <name type="scientific">Penicillium malachiteum</name>
    <dbReference type="NCBI Taxonomy" id="1324776"/>
    <lineage>
        <taxon>Eukaryota</taxon>
        <taxon>Fungi</taxon>
        <taxon>Dikarya</taxon>
        <taxon>Ascomycota</taxon>
        <taxon>Pezizomycotina</taxon>
        <taxon>Eurotiomycetes</taxon>
        <taxon>Eurotiomycetidae</taxon>
        <taxon>Eurotiales</taxon>
        <taxon>Aspergillaceae</taxon>
        <taxon>Penicillium</taxon>
    </lineage>
</organism>
<dbReference type="InterPro" id="IPR018200">
    <property type="entry name" value="USP_CS"/>
</dbReference>
<dbReference type="SUPFAM" id="SSF143791">
    <property type="entry name" value="DUSP-like"/>
    <property type="match status" value="1"/>
</dbReference>
<feature type="region of interest" description="Disordered" evidence="8">
    <location>
        <begin position="853"/>
        <end position="929"/>
    </location>
</feature>
<evidence type="ECO:0000313" key="11">
    <source>
        <dbReference type="EMBL" id="KAJ5703534.1"/>
    </source>
</evidence>
<sequence length="1380" mass="153067">NKENKRKDCHTWRLIAITAPSKRRKVSPEVSSSPGEGWLRQRARPSSTYGRKSSSTSPGRYYVPAHLLSSSGQYRSQSAGRSPTPATATAGLSISSDHSDMHSEPQDRSLFHFGADGHRSPSPETSPGSKRPASEISDSDTEGGVSTAVEDNASVSSSIDDQVAQVSALMIKPLKDGQKGFVISSKWLKKVFARSSTHADKADNESLESELGPVDNTDIVLDIGPQENVLKDQRGESYVPMRPGLQHGEDYEIVPQEAWDLIMKWYGLATGSPVITRYAYDISSHGQPNIVYELSPPVVSIFKLSNPSAGMSPQLLKEKNLSPIKALASPQTNFMRWLKEAKEMAGINMATKVRVWKIRGGIPSANQSTSSTPAVSRAASPAPASAFTSSHKTLLLDLNTFLSLSEGAQRELLQRGKDQTNNANYNGKMNLSMAGLVETEALVLEEEIRKGEWVSEASAKTLKRLGIPIEKPKKGPVASVKGAEIVPRASPAPVVAMGRRPSGHKLGVTGIDNMGNTCYQNAATQCMRAVEELTVYFLSKGHIRDLNFDNPLGHGGKLAQAYGGVMQDIYREPPPSRIMPKRYRHVVGQVNSSMAGWEQQDSQEYLMYVLDGLSEDLNRILKKPYIEKPDSTDEMVYNREALEGFAAKCWDIYKARNDSVITDLFSGMYKSTLVCPECDKVSIMFDPFSHLTLPIPCDRDIIYREVVYLPLNRAPERFVVEVEQYGTVEAFIKTVAARKQISHHQIIGTESINGSFYQVFDAPEEPFVRLRVESKDVVTFIELDTPASEDRVLVPLFHRQSQASKGKKNKNNRLQTALFALPTILSFTRQELRDLKAIYTKIFRHVATMTTRDILNEQDPPEEVEEGPEDSDTVVTNDEDARSVDSKVNTSSIEGEDGIVNVSMQDASPSSSHIEHTEEPAKTTTHPLADSFPRHLLNLFDVKYVSTHEKLPKGRMINSTASYPLVTSRIQVSRKTSDASSGDENSETRSMSDRSDGSSLGVQSMPFFRPREAILLDWNEEACNALFGGETKYGGNKKKIEQDDSDEEDTEQDEVELGVPTYVNPTFIPDADLIQRRADRDAKKQSGVELDDCLREFSKAEVLSANDAWYCPSCKEHREARKMFELWSAPDILVVHLKRFVFNGHRRGKLDTLVKFPLEDLDLSEYIKGPNDGKSLKYDLIGVDRHHGTMGGGHYTAFAKNWVTGDWCDFNDSSASIINPERVSGSSAYLLFYRRQSEKPLGGPEIQKIVMDYRNGNKTPTTAEAEESESSESEESEESENEHDSEEEPENNPLSIFGSPSWSFNQPDDTANNDHNDDEDLFGDNDSNVAVEDGNSEPGDRLLELGNEGSNFEDVPPLLEDGSDDDLPVVELRVGEEEKS</sequence>
<feature type="region of interest" description="Disordered" evidence="8">
    <location>
        <begin position="969"/>
        <end position="1003"/>
    </location>
</feature>
<name>A0AAD6MQC1_9EURO</name>
<evidence type="ECO:0000259" key="9">
    <source>
        <dbReference type="PROSITE" id="PS50235"/>
    </source>
</evidence>
<evidence type="ECO:0000313" key="12">
    <source>
        <dbReference type="Proteomes" id="UP001215712"/>
    </source>
</evidence>
<dbReference type="PANTHER" id="PTHR21646">
    <property type="entry name" value="UBIQUITIN CARBOXYL-TERMINAL HYDROLASE"/>
    <property type="match status" value="1"/>
</dbReference>
<feature type="compositionally biased region" description="Polar residues" evidence="8">
    <location>
        <begin position="68"/>
        <end position="96"/>
    </location>
</feature>
<dbReference type="EMBL" id="JAQJAN010000021">
    <property type="protein sequence ID" value="KAJ5703534.1"/>
    <property type="molecule type" value="Genomic_DNA"/>
</dbReference>
<dbReference type="InterPro" id="IPR035927">
    <property type="entry name" value="DUSP-like_sf"/>
</dbReference>
<keyword evidence="12" id="KW-1185">Reference proteome</keyword>
<evidence type="ECO:0000256" key="2">
    <source>
        <dbReference type="ARBA" id="ARBA00009085"/>
    </source>
</evidence>
<dbReference type="PANTHER" id="PTHR21646:SF24">
    <property type="entry name" value="UBIQUITIN CARBOXYL-TERMINAL HYDROLASE"/>
    <property type="match status" value="1"/>
</dbReference>
<reference evidence="11" key="1">
    <citation type="journal article" date="2023" name="IMA Fungus">
        <title>Comparative genomic study of the Penicillium genus elucidates a diverse pangenome and 15 lateral gene transfer events.</title>
        <authorList>
            <person name="Petersen C."/>
            <person name="Sorensen T."/>
            <person name="Nielsen M.R."/>
            <person name="Sondergaard T.E."/>
            <person name="Sorensen J.L."/>
            <person name="Fitzpatrick D.A."/>
            <person name="Frisvad J.C."/>
            <person name="Nielsen K.L."/>
        </authorList>
    </citation>
    <scope>NUCLEOTIDE SEQUENCE</scope>
    <source>
        <strain evidence="11">IBT 17514</strain>
    </source>
</reference>
<feature type="region of interest" description="Disordered" evidence="8">
    <location>
        <begin position="1034"/>
        <end position="1054"/>
    </location>
</feature>
<keyword evidence="7" id="KW-0788">Thiol protease</keyword>
<dbReference type="GO" id="GO:0004843">
    <property type="term" value="F:cysteine-type deubiquitinase activity"/>
    <property type="evidence" value="ECO:0007669"/>
    <property type="project" value="UniProtKB-EC"/>
</dbReference>
<evidence type="ECO:0000256" key="8">
    <source>
        <dbReference type="SAM" id="MobiDB-lite"/>
    </source>
</evidence>
<keyword evidence="5" id="KW-0833">Ubl conjugation pathway</keyword>
<feature type="compositionally biased region" description="Polar residues" evidence="8">
    <location>
        <begin position="1292"/>
        <end position="1310"/>
    </location>
</feature>
<evidence type="ECO:0000256" key="6">
    <source>
        <dbReference type="ARBA" id="ARBA00022801"/>
    </source>
</evidence>
<feature type="compositionally biased region" description="Basic and acidic residues" evidence="8">
    <location>
        <begin position="1"/>
        <end position="11"/>
    </location>
</feature>
<feature type="domain" description="DUSP" evidence="10">
    <location>
        <begin position="157"/>
        <end position="280"/>
    </location>
</feature>
<protein>
    <recommendedName>
        <fullName evidence="3">ubiquitinyl hydrolase 1</fullName>
        <ecNumber evidence="3">3.4.19.12</ecNumber>
    </recommendedName>
</protein>
<keyword evidence="6" id="KW-0378">Hydrolase</keyword>
<dbReference type="GO" id="GO:0016579">
    <property type="term" value="P:protein deubiquitination"/>
    <property type="evidence" value="ECO:0007669"/>
    <property type="project" value="InterPro"/>
</dbReference>
<dbReference type="Gene3D" id="3.30.2230.10">
    <property type="entry name" value="DUSP-like"/>
    <property type="match status" value="1"/>
</dbReference>
<dbReference type="Proteomes" id="UP001215712">
    <property type="component" value="Unassembled WGS sequence"/>
</dbReference>
<accession>A0AAD6MQC1</accession>
<feature type="compositionally biased region" description="Low complexity" evidence="8">
    <location>
        <begin position="44"/>
        <end position="58"/>
    </location>
</feature>
<feature type="compositionally biased region" description="Acidic residues" evidence="8">
    <location>
        <begin position="859"/>
        <end position="872"/>
    </location>
</feature>
<dbReference type="PROSITE" id="PS51283">
    <property type="entry name" value="DUSP"/>
    <property type="match status" value="1"/>
</dbReference>
<dbReference type="InterPro" id="IPR038765">
    <property type="entry name" value="Papain-like_cys_pep_sf"/>
</dbReference>
<feature type="compositionally biased region" description="Basic and acidic residues" evidence="8">
    <location>
        <begin position="97"/>
        <end position="121"/>
    </location>
</feature>
<feature type="compositionally biased region" description="Polar residues" evidence="8">
    <location>
        <begin position="902"/>
        <end position="912"/>
    </location>
</feature>
<gene>
    <name evidence="11" type="ORF">N7493_011459</name>
</gene>
<keyword evidence="4" id="KW-0645">Protease</keyword>
<comment type="catalytic activity">
    <reaction evidence="1">
        <text>Thiol-dependent hydrolysis of ester, thioester, amide, peptide and isopeptide bonds formed by the C-terminal Gly of ubiquitin (a 76-residue protein attached to proteins as an intracellular targeting signal).</text>
        <dbReference type="EC" id="3.4.19.12"/>
    </reaction>
</comment>
<evidence type="ECO:0000256" key="4">
    <source>
        <dbReference type="ARBA" id="ARBA00022670"/>
    </source>
</evidence>
<dbReference type="InterPro" id="IPR001394">
    <property type="entry name" value="Peptidase_C19_UCH"/>
</dbReference>
<dbReference type="Pfam" id="PF06337">
    <property type="entry name" value="DUSP"/>
    <property type="match status" value="1"/>
</dbReference>
<dbReference type="SMART" id="SM00695">
    <property type="entry name" value="DUSP"/>
    <property type="match status" value="1"/>
</dbReference>
<dbReference type="Pfam" id="PF00443">
    <property type="entry name" value="UCH"/>
    <property type="match status" value="1"/>
</dbReference>